<dbReference type="AlphaFoldDB" id="A0A0S4JKC4"/>
<evidence type="ECO:0000313" key="3">
    <source>
        <dbReference type="Proteomes" id="UP000051952"/>
    </source>
</evidence>
<dbReference type="VEuPathDB" id="TriTrypDB:BSAL_35025"/>
<name>A0A0S4JKC4_BODSA</name>
<evidence type="ECO:0000313" key="2">
    <source>
        <dbReference type="EMBL" id="CUG91970.1"/>
    </source>
</evidence>
<feature type="region of interest" description="Disordered" evidence="1">
    <location>
        <begin position="58"/>
        <end position="90"/>
    </location>
</feature>
<gene>
    <name evidence="2" type="ORF">BSAL_35025</name>
</gene>
<keyword evidence="3" id="KW-1185">Reference proteome</keyword>
<protein>
    <submittedName>
        <fullName evidence="2">Uncharacterized protein</fullName>
    </submittedName>
</protein>
<organism evidence="2 3">
    <name type="scientific">Bodo saltans</name>
    <name type="common">Flagellated protozoan</name>
    <dbReference type="NCBI Taxonomy" id="75058"/>
    <lineage>
        <taxon>Eukaryota</taxon>
        <taxon>Discoba</taxon>
        <taxon>Euglenozoa</taxon>
        <taxon>Kinetoplastea</taxon>
        <taxon>Metakinetoplastina</taxon>
        <taxon>Eubodonida</taxon>
        <taxon>Bodonidae</taxon>
        <taxon>Bodo</taxon>
    </lineage>
</organism>
<accession>A0A0S4JKC4</accession>
<evidence type="ECO:0000256" key="1">
    <source>
        <dbReference type="SAM" id="MobiDB-lite"/>
    </source>
</evidence>
<feature type="non-terminal residue" evidence="2">
    <location>
        <position position="90"/>
    </location>
</feature>
<dbReference type="Proteomes" id="UP000051952">
    <property type="component" value="Unassembled WGS sequence"/>
</dbReference>
<proteinExistence type="predicted"/>
<feature type="compositionally biased region" description="Polar residues" evidence="1">
    <location>
        <begin position="77"/>
        <end position="90"/>
    </location>
</feature>
<sequence>MQPNEYVRSLLDDSSINTEELLISFRAALNHLDTSSTNSSLLKSMDMASLRSMSHITRPSVPRAFSPPTVGKPPFSPGTNLGSSMKPQPS</sequence>
<dbReference type="EMBL" id="CYKH01001987">
    <property type="protein sequence ID" value="CUG91970.1"/>
    <property type="molecule type" value="Genomic_DNA"/>
</dbReference>
<reference evidence="3" key="1">
    <citation type="submission" date="2015-09" db="EMBL/GenBank/DDBJ databases">
        <authorList>
            <consortium name="Pathogen Informatics"/>
        </authorList>
    </citation>
    <scope>NUCLEOTIDE SEQUENCE [LARGE SCALE GENOMIC DNA]</scope>
    <source>
        <strain evidence="3">Lake Konstanz</strain>
    </source>
</reference>